<dbReference type="EMBL" id="GBRH01220977">
    <property type="protein sequence ID" value="JAD76918.1"/>
    <property type="molecule type" value="Transcribed_RNA"/>
</dbReference>
<organism evidence="2">
    <name type="scientific">Arundo donax</name>
    <name type="common">Giant reed</name>
    <name type="synonym">Donax arundinaceus</name>
    <dbReference type="NCBI Taxonomy" id="35708"/>
    <lineage>
        <taxon>Eukaryota</taxon>
        <taxon>Viridiplantae</taxon>
        <taxon>Streptophyta</taxon>
        <taxon>Embryophyta</taxon>
        <taxon>Tracheophyta</taxon>
        <taxon>Spermatophyta</taxon>
        <taxon>Magnoliopsida</taxon>
        <taxon>Liliopsida</taxon>
        <taxon>Poales</taxon>
        <taxon>Poaceae</taxon>
        <taxon>PACMAD clade</taxon>
        <taxon>Arundinoideae</taxon>
        <taxon>Arundineae</taxon>
        <taxon>Arundo</taxon>
    </lineage>
</organism>
<proteinExistence type="predicted"/>
<protein>
    <submittedName>
        <fullName evidence="2">Uncharacterized protein</fullName>
    </submittedName>
</protein>
<evidence type="ECO:0000256" key="1">
    <source>
        <dbReference type="SAM" id="SignalP"/>
    </source>
</evidence>
<sequence length="63" mass="7173">MLYIYSIRPTHRFLVVIKLCLIQVWSNLVCSSIDRIATPCLHCISPSSHTDVPFLEPLCALML</sequence>
<reference evidence="2" key="1">
    <citation type="submission" date="2014-09" db="EMBL/GenBank/DDBJ databases">
        <authorList>
            <person name="Magalhaes I.L.F."/>
            <person name="Oliveira U."/>
            <person name="Santos F.R."/>
            <person name="Vidigal T.H.D.A."/>
            <person name="Brescovit A.D."/>
            <person name="Santos A.J."/>
        </authorList>
    </citation>
    <scope>NUCLEOTIDE SEQUENCE</scope>
    <source>
        <tissue evidence="2">Shoot tissue taken approximately 20 cm above the soil surface</tissue>
    </source>
</reference>
<reference evidence="2" key="2">
    <citation type="journal article" date="2015" name="Data Brief">
        <title>Shoot transcriptome of the giant reed, Arundo donax.</title>
        <authorList>
            <person name="Barrero R.A."/>
            <person name="Guerrero F.D."/>
            <person name="Moolhuijzen P."/>
            <person name="Goolsby J.A."/>
            <person name="Tidwell J."/>
            <person name="Bellgard S.E."/>
            <person name="Bellgard M.I."/>
        </authorList>
    </citation>
    <scope>NUCLEOTIDE SEQUENCE</scope>
    <source>
        <tissue evidence="2">Shoot tissue taken approximately 20 cm above the soil surface</tissue>
    </source>
</reference>
<evidence type="ECO:0000313" key="2">
    <source>
        <dbReference type="EMBL" id="JAD76918.1"/>
    </source>
</evidence>
<accession>A0A0A9CR51</accession>
<dbReference type="AlphaFoldDB" id="A0A0A9CR51"/>
<feature type="chain" id="PRO_5002044592" evidence="1">
    <location>
        <begin position="27"/>
        <end position="63"/>
    </location>
</feature>
<name>A0A0A9CR51_ARUDO</name>
<keyword evidence="1" id="KW-0732">Signal</keyword>
<feature type="signal peptide" evidence="1">
    <location>
        <begin position="1"/>
        <end position="26"/>
    </location>
</feature>